<accession>A0ABR1K6R8</accession>
<comment type="caution">
    <text evidence="1">The sequence shown here is derived from an EMBL/GenBank/DDBJ whole genome shotgun (WGS) entry which is preliminary data.</text>
</comment>
<dbReference type="Proteomes" id="UP001498398">
    <property type="component" value="Unassembled WGS sequence"/>
</dbReference>
<sequence length="123" mass="13532">MFTAAKGFYHHCYPKPAVVHHRLKCLNPIVDFDLEGMDSDVVITWCNGYLSSKPAVSPAVLHVTSDIWPCDPTTLPCSVDPMMIPNIVCDSGSTGSTSASGTAHSWHYQTCYQDQGAEEKEER</sequence>
<proteinExistence type="predicted"/>
<protein>
    <submittedName>
        <fullName evidence="1">Uncharacterized protein</fullName>
    </submittedName>
</protein>
<reference evidence="1 2" key="1">
    <citation type="submission" date="2024-01" db="EMBL/GenBank/DDBJ databases">
        <title>A draft genome for the cacao thread blight pathogen Marasmiellus scandens.</title>
        <authorList>
            <person name="Baruah I.K."/>
            <person name="Leung J."/>
            <person name="Bukari Y."/>
            <person name="Amoako-Attah I."/>
            <person name="Meinhardt L.W."/>
            <person name="Bailey B.A."/>
            <person name="Cohen S.P."/>
        </authorList>
    </citation>
    <scope>NUCLEOTIDE SEQUENCE [LARGE SCALE GENOMIC DNA]</scope>
    <source>
        <strain evidence="1 2">GH-19</strain>
    </source>
</reference>
<evidence type="ECO:0000313" key="1">
    <source>
        <dbReference type="EMBL" id="KAK7472852.1"/>
    </source>
</evidence>
<organism evidence="1 2">
    <name type="scientific">Marasmiellus scandens</name>
    <dbReference type="NCBI Taxonomy" id="2682957"/>
    <lineage>
        <taxon>Eukaryota</taxon>
        <taxon>Fungi</taxon>
        <taxon>Dikarya</taxon>
        <taxon>Basidiomycota</taxon>
        <taxon>Agaricomycotina</taxon>
        <taxon>Agaricomycetes</taxon>
        <taxon>Agaricomycetidae</taxon>
        <taxon>Agaricales</taxon>
        <taxon>Marasmiineae</taxon>
        <taxon>Omphalotaceae</taxon>
        <taxon>Marasmiellus</taxon>
    </lineage>
</organism>
<gene>
    <name evidence="1" type="ORF">VKT23_000960</name>
</gene>
<name>A0ABR1K6R8_9AGAR</name>
<keyword evidence="2" id="KW-1185">Reference proteome</keyword>
<dbReference type="EMBL" id="JBANRG010000001">
    <property type="protein sequence ID" value="KAK7472852.1"/>
    <property type="molecule type" value="Genomic_DNA"/>
</dbReference>
<evidence type="ECO:0000313" key="2">
    <source>
        <dbReference type="Proteomes" id="UP001498398"/>
    </source>
</evidence>